<dbReference type="Proteomes" id="UP000636960">
    <property type="component" value="Unassembled WGS sequence"/>
</dbReference>
<dbReference type="RefSeq" id="WP_203782136.1">
    <property type="nucleotide sequence ID" value="NZ_BOMV01000036.1"/>
</dbReference>
<keyword evidence="3" id="KW-1185">Reference proteome</keyword>
<dbReference type="Pfam" id="PF20060">
    <property type="entry name" value="DUF6459"/>
    <property type="match status" value="1"/>
</dbReference>
<organism evidence="2 3">
    <name type="scientific">Paractinoplanes rishiriensis</name>
    <dbReference type="NCBI Taxonomy" id="1050105"/>
    <lineage>
        <taxon>Bacteria</taxon>
        <taxon>Bacillati</taxon>
        <taxon>Actinomycetota</taxon>
        <taxon>Actinomycetes</taxon>
        <taxon>Micromonosporales</taxon>
        <taxon>Micromonosporaceae</taxon>
        <taxon>Paractinoplanes</taxon>
    </lineage>
</organism>
<sequence length="192" mass="21046">MRRTVEVATSGPRPSISLRPVPPCEPPFDDELEPVVWATAHQLALEWAPARQRPPHAAPPPRPPLPRSVVAGASHEAKLAVHRFVRLCVEVLNGHRPPAHLRQLSRPAEAGSVIAQALSGARRVADLRRTTPARRPPRRPAPVAVVRLRLCEPRPGAVEAAVALVTGERTWAMALRLERHDESWAATALRLI</sequence>
<evidence type="ECO:0000256" key="1">
    <source>
        <dbReference type="SAM" id="MobiDB-lite"/>
    </source>
</evidence>
<dbReference type="InterPro" id="IPR045596">
    <property type="entry name" value="DUF6459"/>
</dbReference>
<protein>
    <submittedName>
        <fullName evidence="2">Uncharacterized protein</fullName>
    </submittedName>
</protein>
<reference evidence="2" key="1">
    <citation type="submission" date="2021-01" db="EMBL/GenBank/DDBJ databases">
        <title>Whole genome shotgun sequence of Actinoplanes rishiriensis NBRC 108556.</title>
        <authorList>
            <person name="Komaki H."/>
            <person name="Tamura T."/>
        </authorList>
    </citation>
    <scope>NUCLEOTIDE SEQUENCE</scope>
    <source>
        <strain evidence="2">NBRC 108556</strain>
    </source>
</reference>
<comment type="caution">
    <text evidence="2">The sequence shown here is derived from an EMBL/GenBank/DDBJ whole genome shotgun (WGS) entry which is preliminary data.</text>
</comment>
<feature type="region of interest" description="Disordered" evidence="1">
    <location>
        <begin position="1"/>
        <end position="24"/>
    </location>
</feature>
<evidence type="ECO:0000313" key="3">
    <source>
        <dbReference type="Proteomes" id="UP000636960"/>
    </source>
</evidence>
<gene>
    <name evidence="2" type="ORF">Ari01nite_33080</name>
</gene>
<dbReference type="AlphaFoldDB" id="A0A919MUJ0"/>
<accession>A0A919MUJ0</accession>
<dbReference type="EMBL" id="BOMV01000036">
    <property type="protein sequence ID" value="GIE95843.1"/>
    <property type="molecule type" value="Genomic_DNA"/>
</dbReference>
<proteinExistence type="predicted"/>
<name>A0A919MUJ0_9ACTN</name>
<evidence type="ECO:0000313" key="2">
    <source>
        <dbReference type="EMBL" id="GIE95843.1"/>
    </source>
</evidence>